<accession>A0A8J7QG43</accession>
<protein>
    <submittedName>
        <fullName evidence="1">Tetratricopeptide repeat protein</fullName>
    </submittedName>
</protein>
<gene>
    <name evidence="1" type="ORF">J3U88_05775</name>
</gene>
<reference evidence="1" key="1">
    <citation type="submission" date="2021-03" db="EMBL/GenBank/DDBJ databases">
        <authorList>
            <person name="Wang G."/>
        </authorList>
    </citation>
    <scope>NUCLEOTIDE SEQUENCE</scope>
    <source>
        <strain evidence="1">KCTC 12899</strain>
    </source>
</reference>
<organism evidence="1 2">
    <name type="scientific">Acanthopleuribacter pedis</name>
    <dbReference type="NCBI Taxonomy" id="442870"/>
    <lineage>
        <taxon>Bacteria</taxon>
        <taxon>Pseudomonadati</taxon>
        <taxon>Acidobacteriota</taxon>
        <taxon>Holophagae</taxon>
        <taxon>Acanthopleuribacterales</taxon>
        <taxon>Acanthopleuribacteraceae</taxon>
        <taxon>Acanthopleuribacter</taxon>
    </lineage>
</organism>
<dbReference type="RefSeq" id="WP_207857490.1">
    <property type="nucleotide sequence ID" value="NZ_JAFREP010000004.1"/>
</dbReference>
<comment type="caution">
    <text evidence="1">The sequence shown here is derived from an EMBL/GenBank/DDBJ whole genome shotgun (WGS) entry which is preliminary data.</text>
</comment>
<dbReference type="AlphaFoldDB" id="A0A8J7QG43"/>
<sequence>MPENNQPINETAAVEKRDLDCEELLVLLDLNVVYSTGDILDHWQFDVRVPEPEKAELRDRRARVQSYLGRYLWQREGALQRFFQADPELAVHVKEVLQPIRKEPYRGKRGAQRLYLGAQFVYFAERQLGRKVTVTTRELLALIAQAKERNERFDKSHFVRGVYKGRHGVSVVPHTRFQQLFGKLGLWRPASVLATGFETENSTIAIPKSLIKGTLLLAIGVSAGLVSGKYHFEKTEQEILLNFKKKWMENGPAAFDQIPKRAPESSSELIIATYRTALDLEVDISIVQKQVDPLISDQDVYHQAAGWYNLALGYLYRGELHLAIESFANSRDLLEKLSRKRDVLRRSVLFIAECYLYLGDEKMVLEHLEEAKLVNTKKYESLIYRFQGFHSLMKGELEQSRVDFEESIRLSLLEGDVGRTGVAHASLASVLVPLGELNEAYHHLLLAEEIAEKTKDSRLKDFVLSIRMLWAEEMGLPAGALANRLQRSKDPVNGNYVNTLLNFTRTKNTQFHKEESLHGDTKN</sequence>
<keyword evidence="2" id="KW-1185">Reference proteome</keyword>
<evidence type="ECO:0000313" key="1">
    <source>
        <dbReference type="EMBL" id="MBO1317963.1"/>
    </source>
</evidence>
<dbReference type="EMBL" id="JAFREP010000004">
    <property type="protein sequence ID" value="MBO1317963.1"/>
    <property type="molecule type" value="Genomic_DNA"/>
</dbReference>
<dbReference type="SUPFAM" id="SSF48452">
    <property type="entry name" value="TPR-like"/>
    <property type="match status" value="1"/>
</dbReference>
<proteinExistence type="predicted"/>
<name>A0A8J7QG43_9BACT</name>
<dbReference type="InterPro" id="IPR011990">
    <property type="entry name" value="TPR-like_helical_dom_sf"/>
</dbReference>
<dbReference type="Gene3D" id="1.25.40.10">
    <property type="entry name" value="Tetratricopeptide repeat domain"/>
    <property type="match status" value="1"/>
</dbReference>
<evidence type="ECO:0000313" key="2">
    <source>
        <dbReference type="Proteomes" id="UP000664417"/>
    </source>
</evidence>
<dbReference type="Proteomes" id="UP000664417">
    <property type="component" value="Unassembled WGS sequence"/>
</dbReference>